<accession>A0AAD9IFL6</accession>
<keyword evidence="4" id="KW-1185">Reference proteome</keyword>
<dbReference type="SUPFAM" id="SSF57997">
    <property type="entry name" value="Tropomyosin"/>
    <property type="match status" value="1"/>
</dbReference>
<feature type="compositionally biased region" description="Basic and acidic residues" evidence="2">
    <location>
        <begin position="10"/>
        <end position="20"/>
    </location>
</feature>
<name>A0AAD9IFL6_PROWI</name>
<feature type="region of interest" description="Disordered" evidence="2">
    <location>
        <begin position="1"/>
        <end position="28"/>
    </location>
</feature>
<dbReference type="Proteomes" id="UP001255856">
    <property type="component" value="Unassembled WGS sequence"/>
</dbReference>
<dbReference type="AlphaFoldDB" id="A0AAD9IFL6"/>
<feature type="compositionally biased region" description="Low complexity" evidence="2">
    <location>
        <begin position="214"/>
        <end position="236"/>
    </location>
</feature>
<gene>
    <name evidence="3" type="ORF">QBZ16_005421</name>
</gene>
<keyword evidence="1" id="KW-0175">Coiled coil</keyword>
<reference evidence="3" key="1">
    <citation type="submission" date="2021-01" db="EMBL/GenBank/DDBJ databases">
        <authorList>
            <person name="Eckstrom K.M.E."/>
        </authorList>
    </citation>
    <scope>NUCLEOTIDE SEQUENCE</scope>
    <source>
        <strain evidence="3">UVCC 0001</strain>
    </source>
</reference>
<sequence length="443" mass="46167">MSGATSLQSPHRDAIPRKGDSVAPEDTGAYANFSEGKIVLDASKLLQLELEVVSLHQALQAALMEHQSRSSQIYRLQQALQDAEDRAQSANHRSLELAEQVLASEERVSATARQLQASEAQLASQQEALGGCRTRLASAEARAAELCVLLAESQHAFRAAEARTQVLEAELRAREAGRTEAEQGASECAAPGDTESGVDVLTKQTASLDLERQASAAPSEAAGPASTASPTEAPPSQGKENRPAGPCAGAQGSAPAQAGGTQSLSWPDVPSCPDLLVPVDLSDIAALRRHAQARSLAASSSGWTGVSEGGPREVRADLGLGAPQGGPNARRAPPPRAETPRYGQLPAFQDVKVAYDAATKEPAQGTTQQRLGVVELLAESGLHLPLSQAGPGQYLLGSSRASVRLVQGKLMVRSGAGHVPFLDWLAKQPLPTGPAELMSAESL</sequence>
<evidence type="ECO:0000256" key="1">
    <source>
        <dbReference type="SAM" id="Coils"/>
    </source>
</evidence>
<comment type="caution">
    <text evidence="3">The sequence shown here is derived from an EMBL/GenBank/DDBJ whole genome shotgun (WGS) entry which is preliminary data.</text>
</comment>
<dbReference type="InterPro" id="IPR036534">
    <property type="entry name" value="GAR_dom_sf"/>
</dbReference>
<organism evidence="3 4">
    <name type="scientific">Prototheca wickerhamii</name>
    <dbReference type="NCBI Taxonomy" id="3111"/>
    <lineage>
        <taxon>Eukaryota</taxon>
        <taxon>Viridiplantae</taxon>
        <taxon>Chlorophyta</taxon>
        <taxon>core chlorophytes</taxon>
        <taxon>Trebouxiophyceae</taxon>
        <taxon>Chlorellales</taxon>
        <taxon>Chlorellaceae</taxon>
        <taxon>Prototheca</taxon>
    </lineage>
</organism>
<feature type="region of interest" description="Disordered" evidence="2">
    <location>
        <begin position="177"/>
        <end position="197"/>
    </location>
</feature>
<feature type="region of interest" description="Disordered" evidence="2">
    <location>
        <begin position="320"/>
        <end position="342"/>
    </location>
</feature>
<protein>
    <submittedName>
        <fullName evidence="3">Uncharacterized protein</fullName>
    </submittedName>
</protein>
<dbReference type="GO" id="GO:0008017">
    <property type="term" value="F:microtubule binding"/>
    <property type="evidence" value="ECO:0007669"/>
    <property type="project" value="InterPro"/>
</dbReference>
<proteinExistence type="predicted"/>
<evidence type="ECO:0000256" key="2">
    <source>
        <dbReference type="SAM" id="MobiDB-lite"/>
    </source>
</evidence>
<feature type="compositionally biased region" description="Low complexity" evidence="2">
    <location>
        <begin position="243"/>
        <end position="262"/>
    </location>
</feature>
<feature type="coiled-coil region" evidence="1">
    <location>
        <begin position="73"/>
        <end position="100"/>
    </location>
</feature>
<dbReference type="EMBL" id="JASFZW010000009">
    <property type="protein sequence ID" value="KAK2076661.1"/>
    <property type="molecule type" value="Genomic_DNA"/>
</dbReference>
<evidence type="ECO:0000313" key="4">
    <source>
        <dbReference type="Proteomes" id="UP001255856"/>
    </source>
</evidence>
<evidence type="ECO:0000313" key="3">
    <source>
        <dbReference type="EMBL" id="KAK2076661.1"/>
    </source>
</evidence>
<dbReference type="SUPFAM" id="SSF143575">
    <property type="entry name" value="GAS2 domain-like"/>
    <property type="match status" value="1"/>
</dbReference>
<feature type="region of interest" description="Disordered" evidence="2">
    <location>
        <begin position="212"/>
        <end position="266"/>
    </location>
</feature>